<dbReference type="EMBL" id="FOYQ01000002">
    <property type="protein sequence ID" value="SFR51400.1"/>
    <property type="molecule type" value="Genomic_DNA"/>
</dbReference>
<keyword evidence="1" id="KW-0813">Transport</keyword>
<dbReference type="OrthoDB" id="1522859at2"/>
<dbReference type="Gene3D" id="2.170.130.10">
    <property type="entry name" value="TonB-dependent receptor, plug domain"/>
    <property type="match status" value="1"/>
</dbReference>
<evidence type="ECO:0000313" key="5">
    <source>
        <dbReference type="EMBL" id="SFR51400.1"/>
    </source>
</evidence>
<sequence>METLGIYLLKATAIMALFLGTYHLWLKKETLFRLNRGYLLTGLITSLLLPLVSIPREVIIPMQRTEYTLTALPTQIVEMQSPAPMIPEELPLFLYGAIAAFFLLKVARELWKLFRLIQQTPARQSDGFKLIPTHITEGPFSFFRYIFYNPSRHSQEELDMILEHEKAHGAQYHSLDILMGRLTTAILWISPVSWLYQRSIQQNLEYLADAEALRKIPSPKAYQYTLLRVSGNPLTPALATPFYSSLIKNRILMLNTNPSKPYRVFKHLLILPLLALFLMAFSREDIYIPEYLDTDVPEAVILEEPTSSVPLKAATPKTTVVESKAQKDNTAAVAIAQQESEFNKVIEMTIDKGTTDAQLREMKDKFAADDIDFSYTTVRNDAGDITSIEVDIKGPNFSGNYAAEEEDGIDPMVIRVDDEGGLFVGTAKSMSGTEMYRYRNSSDRSHANVWVHRKGDSDENEVIEIREVKGKKAYFINGEEVEESEFTEGSKLKNVIVEVMDVEEDSDAEVIIHEIKIKGEDGEAEEIIKVRPMKSKGSYKIIRDGDVHTEVIAGDGGNSTSTVIITDKDQEGETVKISGMASSGKVKLKTSGKDPLIYIDGKKANKKAMEKLDPDDIEKIEVLKGDKAEEAYGKKARNGVVEITTKKG</sequence>
<evidence type="ECO:0000259" key="4">
    <source>
        <dbReference type="Pfam" id="PF07715"/>
    </source>
</evidence>
<dbReference type="Proteomes" id="UP000199534">
    <property type="component" value="Unassembled WGS sequence"/>
</dbReference>
<dbReference type="CDD" id="cd07341">
    <property type="entry name" value="M56_BlaR1_MecR1_like"/>
    <property type="match status" value="1"/>
</dbReference>
<feature type="domain" description="Peptidase M56" evidence="3">
    <location>
        <begin position="152"/>
        <end position="254"/>
    </location>
</feature>
<dbReference type="InterPro" id="IPR008756">
    <property type="entry name" value="Peptidase_M56"/>
</dbReference>
<comment type="similarity">
    <text evidence="1">Belongs to the TonB-dependent receptor family.</text>
</comment>
<keyword evidence="2" id="KW-1133">Transmembrane helix</keyword>
<keyword evidence="1 2" id="KW-0472">Membrane</keyword>
<evidence type="ECO:0000313" key="6">
    <source>
        <dbReference type="Proteomes" id="UP000199534"/>
    </source>
</evidence>
<dbReference type="STRING" id="400055.SAMN04490243_2475"/>
<dbReference type="GO" id="GO:0009279">
    <property type="term" value="C:cell outer membrane"/>
    <property type="evidence" value="ECO:0007669"/>
    <property type="project" value="UniProtKB-SubCell"/>
</dbReference>
<dbReference type="PANTHER" id="PTHR34978:SF3">
    <property type="entry name" value="SLR0241 PROTEIN"/>
    <property type="match status" value="1"/>
</dbReference>
<feature type="transmembrane region" description="Helical" evidence="2">
    <location>
        <begin position="6"/>
        <end position="25"/>
    </location>
</feature>
<dbReference type="InterPro" id="IPR037066">
    <property type="entry name" value="Plug_dom_sf"/>
</dbReference>
<evidence type="ECO:0000256" key="1">
    <source>
        <dbReference type="PROSITE-ProRule" id="PRU01360"/>
    </source>
</evidence>
<keyword evidence="1 2" id="KW-0812">Transmembrane</keyword>
<organism evidence="5 6">
    <name type="scientific">Robiginitalea myxolifaciens</name>
    <dbReference type="NCBI Taxonomy" id="400055"/>
    <lineage>
        <taxon>Bacteria</taxon>
        <taxon>Pseudomonadati</taxon>
        <taxon>Bacteroidota</taxon>
        <taxon>Flavobacteriia</taxon>
        <taxon>Flavobacteriales</taxon>
        <taxon>Flavobacteriaceae</taxon>
        <taxon>Robiginitalea</taxon>
    </lineage>
</organism>
<keyword evidence="1" id="KW-1134">Transmembrane beta strand</keyword>
<keyword evidence="6" id="KW-1185">Reference proteome</keyword>
<dbReference type="SUPFAM" id="SSF56935">
    <property type="entry name" value="Porins"/>
    <property type="match status" value="1"/>
</dbReference>
<accession>A0A1I6HAK4</accession>
<feature type="domain" description="TonB-dependent receptor plug" evidence="4">
    <location>
        <begin position="563"/>
        <end position="640"/>
    </location>
</feature>
<proteinExistence type="inferred from homology"/>
<name>A0A1I6HAK4_9FLAO</name>
<reference evidence="5 6" key="1">
    <citation type="submission" date="2016-10" db="EMBL/GenBank/DDBJ databases">
        <authorList>
            <person name="de Groot N.N."/>
        </authorList>
    </citation>
    <scope>NUCLEOTIDE SEQUENCE [LARGE SCALE GENOMIC DNA]</scope>
    <source>
        <strain evidence="5 6">DSM 21019</strain>
    </source>
</reference>
<dbReference type="PANTHER" id="PTHR34978">
    <property type="entry name" value="POSSIBLE SENSOR-TRANSDUCER PROTEIN BLAR"/>
    <property type="match status" value="1"/>
</dbReference>
<dbReference type="InterPro" id="IPR039426">
    <property type="entry name" value="TonB-dep_rcpt-like"/>
</dbReference>
<dbReference type="RefSeq" id="WP_092982870.1">
    <property type="nucleotide sequence ID" value="NZ_FOYQ01000002.1"/>
</dbReference>
<dbReference type="Pfam" id="PF07715">
    <property type="entry name" value="Plug"/>
    <property type="match status" value="1"/>
</dbReference>
<dbReference type="AlphaFoldDB" id="A0A1I6HAK4"/>
<dbReference type="InterPro" id="IPR052173">
    <property type="entry name" value="Beta-lactam_resp_regulator"/>
</dbReference>
<gene>
    <name evidence="5" type="ORF">SAMN04490243_2475</name>
</gene>
<dbReference type="PROSITE" id="PS52016">
    <property type="entry name" value="TONB_DEPENDENT_REC_3"/>
    <property type="match status" value="1"/>
</dbReference>
<evidence type="ECO:0000256" key="2">
    <source>
        <dbReference type="SAM" id="Phobius"/>
    </source>
</evidence>
<evidence type="ECO:0000259" key="3">
    <source>
        <dbReference type="Pfam" id="PF05569"/>
    </source>
</evidence>
<feature type="transmembrane region" description="Helical" evidence="2">
    <location>
        <begin position="37"/>
        <end position="54"/>
    </location>
</feature>
<dbReference type="Pfam" id="PF05569">
    <property type="entry name" value="Peptidase_M56"/>
    <property type="match status" value="1"/>
</dbReference>
<keyword evidence="1" id="KW-0998">Cell outer membrane</keyword>
<comment type="subcellular location">
    <subcellularLocation>
        <location evidence="1">Cell outer membrane</location>
        <topology evidence="1">Multi-pass membrane protein</topology>
    </subcellularLocation>
</comment>
<protein>
    <submittedName>
        <fullName evidence="5">TonB-dependent Receptor Plug Domain</fullName>
    </submittedName>
</protein>
<keyword evidence="5" id="KW-0675">Receptor</keyword>
<dbReference type="InterPro" id="IPR012910">
    <property type="entry name" value="Plug_dom"/>
</dbReference>